<sequence length="158" mass="17475">MLQPEGATDEPREEDPLASSESVSKVENAEQDNPSEPASAVAPASNQNDSGKSSSTKSNTFGAKPRKAKRKRTKPKRRKPTNSVSAVMKRPIATSGKEKDKSLRPSTPTPPFPMTSVFSPDEEPSFIQLNKFSILLENRTFVDYFNVFLSMPVRMENE</sequence>
<evidence type="ECO:0000313" key="3">
    <source>
        <dbReference type="Proteomes" id="UP001634394"/>
    </source>
</evidence>
<proteinExistence type="predicted"/>
<evidence type="ECO:0000313" key="2">
    <source>
        <dbReference type="EMBL" id="KAL3860302.1"/>
    </source>
</evidence>
<organism evidence="2 3">
    <name type="scientific">Sinanodonta woodiana</name>
    <name type="common">Chinese pond mussel</name>
    <name type="synonym">Anodonta woodiana</name>
    <dbReference type="NCBI Taxonomy" id="1069815"/>
    <lineage>
        <taxon>Eukaryota</taxon>
        <taxon>Metazoa</taxon>
        <taxon>Spiralia</taxon>
        <taxon>Lophotrochozoa</taxon>
        <taxon>Mollusca</taxon>
        <taxon>Bivalvia</taxon>
        <taxon>Autobranchia</taxon>
        <taxon>Heteroconchia</taxon>
        <taxon>Palaeoheterodonta</taxon>
        <taxon>Unionida</taxon>
        <taxon>Unionoidea</taxon>
        <taxon>Unionidae</taxon>
        <taxon>Unioninae</taxon>
        <taxon>Sinanodonta</taxon>
    </lineage>
</organism>
<keyword evidence="3" id="KW-1185">Reference proteome</keyword>
<protein>
    <submittedName>
        <fullName evidence="2">Uncharacterized protein</fullName>
    </submittedName>
</protein>
<dbReference type="AlphaFoldDB" id="A0ABD3VIB9"/>
<dbReference type="EMBL" id="JBJQND010000012">
    <property type="protein sequence ID" value="KAL3860302.1"/>
    <property type="molecule type" value="Genomic_DNA"/>
</dbReference>
<feature type="compositionally biased region" description="Polar residues" evidence="1">
    <location>
        <begin position="46"/>
        <end position="61"/>
    </location>
</feature>
<gene>
    <name evidence="2" type="ORF">ACJMK2_010441</name>
</gene>
<comment type="caution">
    <text evidence="2">The sequence shown here is derived from an EMBL/GenBank/DDBJ whole genome shotgun (WGS) entry which is preliminary data.</text>
</comment>
<reference evidence="2 3" key="1">
    <citation type="submission" date="2024-11" db="EMBL/GenBank/DDBJ databases">
        <title>Chromosome-level genome assembly of the freshwater bivalve Anodonta woodiana.</title>
        <authorList>
            <person name="Chen X."/>
        </authorList>
    </citation>
    <scope>NUCLEOTIDE SEQUENCE [LARGE SCALE GENOMIC DNA]</scope>
    <source>
        <strain evidence="2">MN2024</strain>
        <tissue evidence="2">Gills</tissue>
    </source>
</reference>
<evidence type="ECO:0000256" key="1">
    <source>
        <dbReference type="SAM" id="MobiDB-lite"/>
    </source>
</evidence>
<dbReference type="Proteomes" id="UP001634394">
    <property type="component" value="Unassembled WGS sequence"/>
</dbReference>
<feature type="compositionally biased region" description="Low complexity" evidence="1">
    <location>
        <begin position="34"/>
        <end position="45"/>
    </location>
</feature>
<feature type="compositionally biased region" description="Basic residues" evidence="1">
    <location>
        <begin position="64"/>
        <end position="80"/>
    </location>
</feature>
<accession>A0ABD3VIB9</accession>
<name>A0ABD3VIB9_SINWO</name>
<feature type="region of interest" description="Disordered" evidence="1">
    <location>
        <begin position="1"/>
        <end position="119"/>
    </location>
</feature>